<dbReference type="EMBL" id="MU266943">
    <property type="protein sequence ID" value="KAH7917764.1"/>
    <property type="molecule type" value="Genomic_DNA"/>
</dbReference>
<sequence>MQAIILLRAYALCNRSKKVLVFLLTVFVCQTIVVVVLCGMQYNVTIMRKYFVWFGAPIGSVSQQSILDSSVFELLPTIQSAVQLAFDTTVVGFALFAFVKHAQETRRIQGGWLVNPLMKLLVADQMLYFLCYVVWLMLVFVRDAPSLSPLVPSLILDAITNAMNVLVVITGPRMILSLRSSEFRKREGPVQMELSTIQFNGKEPLTRSSVEGGPEGV</sequence>
<keyword evidence="2" id="KW-1185">Reference proteome</keyword>
<accession>A0ACB8AXR3</accession>
<organism evidence="1 2">
    <name type="scientific">Leucogyrophana mollusca</name>
    <dbReference type="NCBI Taxonomy" id="85980"/>
    <lineage>
        <taxon>Eukaryota</taxon>
        <taxon>Fungi</taxon>
        <taxon>Dikarya</taxon>
        <taxon>Basidiomycota</taxon>
        <taxon>Agaricomycotina</taxon>
        <taxon>Agaricomycetes</taxon>
        <taxon>Agaricomycetidae</taxon>
        <taxon>Boletales</taxon>
        <taxon>Boletales incertae sedis</taxon>
        <taxon>Leucogyrophana</taxon>
    </lineage>
</organism>
<protein>
    <submittedName>
        <fullName evidence="1">Uncharacterized protein</fullName>
    </submittedName>
</protein>
<gene>
    <name evidence="1" type="ORF">BV22DRAFT_1042219</name>
</gene>
<proteinExistence type="predicted"/>
<evidence type="ECO:0000313" key="1">
    <source>
        <dbReference type="EMBL" id="KAH7917764.1"/>
    </source>
</evidence>
<name>A0ACB8AXR3_9AGAM</name>
<evidence type="ECO:0000313" key="2">
    <source>
        <dbReference type="Proteomes" id="UP000790709"/>
    </source>
</evidence>
<comment type="caution">
    <text evidence="1">The sequence shown here is derived from an EMBL/GenBank/DDBJ whole genome shotgun (WGS) entry which is preliminary data.</text>
</comment>
<dbReference type="Proteomes" id="UP000790709">
    <property type="component" value="Unassembled WGS sequence"/>
</dbReference>
<reference evidence="1" key="1">
    <citation type="journal article" date="2021" name="New Phytol.">
        <title>Evolutionary innovations through gain and loss of genes in the ectomycorrhizal Boletales.</title>
        <authorList>
            <person name="Wu G."/>
            <person name="Miyauchi S."/>
            <person name="Morin E."/>
            <person name="Kuo A."/>
            <person name="Drula E."/>
            <person name="Varga T."/>
            <person name="Kohler A."/>
            <person name="Feng B."/>
            <person name="Cao Y."/>
            <person name="Lipzen A."/>
            <person name="Daum C."/>
            <person name="Hundley H."/>
            <person name="Pangilinan J."/>
            <person name="Johnson J."/>
            <person name="Barry K."/>
            <person name="LaButti K."/>
            <person name="Ng V."/>
            <person name="Ahrendt S."/>
            <person name="Min B."/>
            <person name="Choi I.G."/>
            <person name="Park H."/>
            <person name="Plett J.M."/>
            <person name="Magnuson J."/>
            <person name="Spatafora J.W."/>
            <person name="Nagy L.G."/>
            <person name="Henrissat B."/>
            <person name="Grigoriev I.V."/>
            <person name="Yang Z.L."/>
            <person name="Xu J."/>
            <person name="Martin F.M."/>
        </authorList>
    </citation>
    <scope>NUCLEOTIDE SEQUENCE</scope>
    <source>
        <strain evidence="1">KUC20120723A-06</strain>
    </source>
</reference>